<organism evidence="1 2">
    <name type="scientific">Gossypium arboreum</name>
    <name type="common">Tree cotton</name>
    <name type="synonym">Gossypium nanking</name>
    <dbReference type="NCBI Taxonomy" id="29729"/>
    <lineage>
        <taxon>Eukaryota</taxon>
        <taxon>Viridiplantae</taxon>
        <taxon>Streptophyta</taxon>
        <taxon>Embryophyta</taxon>
        <taxon>Tracheophyta</taxon>
        <taxon>Spermatophyta</taxon>
        <taxon>Magnoliopsida</taxon>
        <taxon>eudicotyledons</taxon>
        <taxon>Gunneridae</taxon>
        <taxon>Pentapetalae</taxon>
        <taxon>rosids</taxon>
        <taxon>malvids</taxon>
        <taxon>Malvales</taxon>
        <taxon>Malvaceae</taxon>
        <taxon>Malvoideae</taxon>
        <taxon>Gossypium</taxon>
    </lineage>
</organism>
<evidence type="ECO:0008006" key="3">
    <source>
        <dbReference type="Google" id="ProtNLM"/>
    </source>
</evidence>
<sequence length="259" mass="29105">MSLGSWGDYPWSLTSHALILSTNKVKSAPSATGLYPPSQGVADSVFYCVVQSFPRHDIVKLKEEMFLQWQHQMKLIIELHDLTGFILGTVAVPPRFFPYSEGKSGPNLDFTYFKQKDKLLASWIVSTISRYLLSSFTGPSAAHEVWSKASQLFVVASDAKIFRIKHELYALKRGNLTVTKYLAKIKLFCDLLVASGHPLADTKQIDVVFTGLSIEFNSVVMMVTFALESMRLDLLVEVLLDCENIKSNLLLTAQFRSTW</sequence>
<dbReference type="PANTHER" id="PTHR47481">
    <property type="match status" value="1"/>
</dbReference>
<keyword evidence="2" id="KW-1185">Reference proteome</keyword>
<comment type="caution">
    <text evidence="1">The sequence shown here is derived from an EMBL/GenBank/DDBJ whole genome shotgun (WGS) entry which is preliminary data.</text>
</comment>
<dbReference type="Proteomes" id="UP001358586">
    <property type="component" value="Chromosome 2"/>
</dbReference>
<proteinExistence type="predicted"/>
<protein>
    <recommendedName>
        <fullName evidence="3">Retrotransposon gag domain-containing protein</fullName>
    </recommendedName>
</protein>
<reference evidence="1 2" key="1">
    <citation type="submission" date="2023-03" db="EMBL/GenBank/DDBJ databases">
        <title>WGS of Gossypium arboreum.</title>
        <authorList>
            <person name="Yu D."/>
        </authorList>
    </citation>
    <scope>NUCLEOTIDE SEQUENCE [LARGE SCALE GENOMIC DNA]</scope>
    <source>
        <tissue evidence="1">Leaf</tissue>
    </source>
</reference>
<dbReference type="PANTHER" id="PTHR47481:SF10">
    <property type="entry name" value="COPIA-LIKE POLYPROTEIN_RETROTRANSPOSON"/>
    <property type="match status" value="1"/>
</dbReference>
<accession>A0ABR0QU55</accession>
<gene>
    <name evidence="1" type="ORF">PVK06_004913</name>
</gene>
<name>A0ABR0QU55_GOSAR</name>
<dbReference type="EMBL" id="JARKNE010000002">
    <property type="protein sequence ID" value="KAK5842541.1"/>
    <property type="molecule type" value="Genomic_DNA"/>
</dbReference>
<evidence type="ECO:0000313" key="1">
    <source>
        <dbReference type="EMBL" id="KAK5842541.1"/>
    </source>
</evidence>
<evidence type="ECO:0000313" key="2">
    <source>
        <dbReference type="Proteomes" id="UP001358586"/>
    </source>
</evidence>